<name>A0ABN6MFH7_9ACTN</name>
<evidence type="ECO:0000313" key="2">
    <source>
        <dbReference type="Proteomes" id="UP001320544"/>
    </source>
</evidence>
<dbReference type="Proteomes" id="UP001320544">
    <property type="component" value="Chromosome"/>
</dbReference>
<organism evidence="1 2">
    <name type="scientific">Raoultibacter timonensis</name>
    <dbReference type="NCBI Taxonomy" id="1907662"/>
    <lineage>
        <taxon>Bacteria</taxon>
        <taxon>Bacillati</taxon>
        <taxon>Actinomycetota</taxon>
        <taxon>Coriobacteriia</taxon>
        <taxon>Eggerthellales</taxon>
        <taxon>Eggerthellaceae</taxon>
        <taxon>Raoultibacter</taxon>
    </lineage>
</organism>
<protein>
    <recommendedName>
        <fullName evidence="3">DUF559 domain-containing protein</fullName>
    </recommendedName>
</protein>
<evidence type="ECO:0000313" key="1">
    <source>
        <dbReference type="EMBL" id="BDE96750.1"/>
    </source>
</evidence>
<keyword evidence="2" id="KW-1185">Reference proteome</keyword>
<sequence>MCGAFRMPEGGRDVSFQKVPLTTRAALSAYIEACVGIRGAGKANQAILYIADGSESPMEAKLTIILCFPVRLGGYGLPMPVLNRAIPTTPAIRKATGRSSFRCDLLWPDAGVAVEYDGKEHDRRVASDAIRRTALAEMGIDASTVVTMEHMRSEAQLDLVVKRLSRLLGIRKKPTMRDWSAERHALRAALGLA</sequence>
<dbReference type="EMBL" id="AP025564">
    <property type="protein sequence ID" value="BDE96750.1"/>
    <property type="molecule type" value="Genomic_DNA"/>
</dbReference>
<evidence type="ECO:0008006" key="3">
    <source>
        <dbReference type="Google" id="ProtNLM"/>
    </source>
</evidence>
<gene>
    <name evidence="1" type="ORF">CE91St30_20830</name>
</gene>
<accession>A0ABN6MFH7</accession>
<reference evidence="1 2" key="1">
    <citation type="submission" date="2022-01" db="EMBL/GenBank/DDBJ databases">
        <title>Novel bile acid biosynthetic pathways are enriched in the microbiome of centenarians.</title>
        <authorList>
            <person name="Sato Y."/>
            <person name="Atarashi K."/>
            <person name="Plichta R.D."/>
            <person name="Arai Y."/>
            <person name="Sasajima S."/>
            <person name="Kearney M.S."/>
            <person name="Suda W."/>
            <person name="Takeshita K."/>
            <person name="Sasaki T."/>
            <person name="Okamoto S."/>
            <person name="Skelly N.A."/>
            <person name="Okamura Y."/>
            <person name="Vlamakis H."/>
            <person name="Li Y."/>
            <person name="Tanoue T."/>
            <person name="Takei H."/>
            <person name="Nittono H."/>
            <person name="Narushima S."/>
            <person name="Irie J."/>
            <person name="Itoh H."/>
            <person name="Moriya K."/>
            <person name="Sugiura Y."/>
            <person name="Suematsu M."/>
            <person name="Moritoki N."/>
            <person name="Shibata S."/>
            <person name="Littman R.D."/>
            <person name="Fischbach A.M."/>
            <person name="Uwamino Y."/>
            <person name="Inoue T."/>
            <person name="Honda A."/>
            <person name="Hattori M."/>
            <person name="Murai T."/>
            <person name="Xavier J.R."/>
            <person name="Hirose N."/>
            <person name="Honda K."/>
        </authorList>
    </citation>
    <scope>NUCLEOTIDE SEQUENCE [LARGE SCALE GENOMIC DNA]</scope>
    <source>
        <strain evidence="1 2">CE91-St30</strain>
    </source>
</reference>
<proteinExistence type="predicted"/>